<dbReference type="InterPro" id="IPR000715">
    <property type="entry name" value="Glycosyl_transferase_4"/>
</dbReference>
<dbReference type="PANTHER" id="PTHR22926">
    <property type="entry name" value="PHOSPHO-N-ACETYLMURAMOYL-PENTAPEPTIDE-TRANSFERASE"/>
    <property type="match status" value="1"/>
</dbReference>
<evidence type="ECO:0000313" key="8">
    <source>
        <dbReference type="EMBL" id="HIP16807.1"/>
    </source>
</evidence>
<comment type="caution">
    <text evidence="8">The sequence shown here is derived from an EMBL/GenBank/DDBJ whole genome shotgun (WGS) entry which is preliminary data.</text>
</comment>
<comment type="subcellular location">
    <subcellularLocation>
        <location evidence="1">Cell membrane</location>
        <topology evidence="1">Multi-pass membrane protein</topology>
    </subcellularLocation>
</comment>
<keyword evidence="3 8" id="KW-0808">Transferase</keyword>
<dbReference type="GO" id="GO:0071555">
    <property type="term" value="P:cell wall organization"/>
    <property type="evidence" value="ECO:0007669"/>
    <property type="project" value="TreeGrafter"/>
</dbReference>
<evidence type="ECO:0000256" key="5">
    <source>
        <dbReference type="ARBA" id="ARBA00022989"/>
    </source>
</evidence>
<feature type="transmembrane region" description="Helical" evidence="7">
    <location>
        <begin position="69"/>
        <end position="96"/>
    </location>
</feature>
<dbReference type="GO" id="GO:0016780">
    <property type="term" value="F:phosphotransferase activity, for other substituted phosphate groups"/>
    <property type="evidence" value="ECO:0007669"/>
    <property type="project" value="InterPro"/>
</dbReference>
<dbReference type="CDD" id="cd06856">
    <property type="entry name" value="GT_GPT_archaea"/>
    <property type="match status" value="1"/>
</dbReference>
<evidence type="ECO:0000256" key="2">
    <source>
        <dbReference type="ARBA" id="ARBA00022475"/>
    </source>
</evidence>
<proteinExistence type="predicted"/>
<keyword evidence="2" id="KW-1003">Cell membrane</keyword>
<accession>A0A833DQI0</accession>
<feature type="transmembrane region" description="Helical" evidence="7">
    <location>
        <begin position="116"/>
        <end position="134"/>
    </location>
</feature>
<dbReference type="EMBL" id="DQSV01000012">
    <property type="protein sequence ID" value="HIP16807.1"/>
    <property type="molecule type" value="Genomic_DNA"/>
</dbReference>
<name>A0A833DQI0_9EURY</name>
<sequence>MKVVINYKYGIDLHKKNKNKIPEMGGIIPVVIASLILMPFNYILSLVLLLVGSIGVYDDLFKLSPFKKLVLLGLVGGIVGYMLFGFDPFKIVIMAIGVSISSNFTNMLAGFNGLEIGLGIISTFFLGLILLLNGEYTGFKLVMLFITSYIGFFLLNKFPAKVFPGDVGTLPIGAFLATIAIKYNLILEYIIIMTPYIIDALLKYISAGVTKREDHKPTTLREDGKLYVSGGYLSLPRIILKKYPMKEYEIVIFIWGIGVFFGIVALLFGIIIKNKFFNLF</sequence>
<evidence type="ECO:0000256" key="6">
    <source>
        <dbReference type="ARBA" id="ARBA00023136"/>
    </source>
</evidence>
<keyword evidence="6 7" id="KW-0472">Membrane</keyword>
<keyword evidence="4 7" id="KW-0812">Transmembrane</keyword>
<evidence type="ECO:0000256" key="4">
    <source>
        <dbReference type="ARBA" id="ARBA00022692"/>
    </source>
</evidence>
<evidence type="ECO:0000256" key="3">
    <source>
        <dbReference type="ARBA" id="ARBA00022679"/>
    </source>
</evidence>
<protein>
    <submittedName>
        <fullName evidence="8">Glycosyl transferase</fullName>
    </submittedName>
</protein>
<dbReference type="PANTHER" id="PTHR22926:SF3">
    <property type="entry name" value="UNDECAPRENYL-PHOSPHATE ALPHA-N-ACETYLGLUCOSAMINYL 1-PHOSPHATE TRANSFERASE"/>
    <property type="match status" value="1"/>
</dbReference>
<feature type="transmembrane region" description="Helical" evidence="7">
    <location>
        <begin position="250"/>
        <end position="272"/>
    </location>
</feature>
<evidence type="ECO:0000256" key="1">
    <source>
        <dbReference type="ARBA" id="ARBA00004651"/>
    </source>
</evidence>
<gene>
    <name evidence="8" type="ORF">EYG76_00685</name>
</gene>
<dbReference type="Proteomes" id="UP000605144">
    <property type="component" value="Unassembled WGS sequence"/>
</dbReference>
<dbReference type="GO" id="GO:0005886">
    <property type="term" value="C:plasma membrane"/>
    <property type="evidence" value="ECO:0007669"/>
    <property type="project" value="UniProtKB-SubCell"/>
</dbReference>
<feature type="transmembrane region" description="Helical" evidence="7">
    <location>
        <begin position="141"/>
        <end position="160"/>
    </location>
</feature>
<keyword evidence="5 7" id="KW-1133">Transmembrane helix</keyword>
<dbReference type="GO" id="GO:0044038">
    <property type="term" value="P:cell wall macromolecule biosynthetic process"/>
    <property type="evidence" value="ECO:0007669"/>
    <property type="project" value="TreeGrafter"/>
</dbReference>
<dbReference type="AlphaFoldDB" id="A0A833DQI0"/>
<reference evidence="8" key="1">
    <citation type="journal article" date="2020" name="ISME J.">
        <title>Gammaproteobacteria mediating utilization of methyl-, sulfur- and petroleum organic compounds in deep ocean hydrothermal plumes.</title>
        <authorList>
            <person name="Zhou Z."/>
            <person name="Liu Y."/>
            <person name="Pan J."/>
            <person name="Cron B.R."/>
            <person name="Toner B.M."/>
            <person name="Anantharaman K."/>
            <person name="Breier J.A."/>
            <person name="Dick G.J."/>
            <person name="Li M."/>
        </authorList>
    </citation>
    <scope>NUCLEOTIDE SEQUENCE</scope>
    <source>
        <strain evidence="8">SZUA-1385</strain>
    </source>
</reference>
<evidence type="ECO:0000256" key="7">
    <source>
        <dbReference type="SAM" id="Phobius"/>
    </source>
</evidence>
<feature type="transmembrane region" description="Helical" evidence="7">
    <location>
        <begin position="172"/>
        <end position="198"/>
    </location>
</feature>
<feature type="transmembrane region" description="Helical" evidence="7">
    <location>
        <begin position="27"/>
        <end position="57"/>
    </location>
</feature>
<organism evidence="8 9">
    <name type="scientific">Methanothermococcus okinawensis</name>
    <dbReference type="NCBI Taxonomy" id="155863"/>
    <lineage>
        <taxon>Archaea</taxon>
        <taxon>Methanobacteriati</taxon>
        <taxon>Methanobacteriota</taxon>
        <taxon>Methanomada group</taxon>
        <taxon>Methanococci</taxon>
        <taxon>Methanococcales</taxon>
        <taxon>Methanococcaceae</taxon>
        <taxon>Methanothermococcus</taxon>
    </lineage>
</organism>
<evidence type="ECO:0000313" key="9">
    <source>
        <dbReference type="Proteomes" id="UP000605144"/>
    </source>
</evidence>
<dbReference type="Pfam" id="PF00953">
    <property type="entry name" value="Glycos_transf_4"/>
    <property type="match status" value="1"/>
</dbReference>